<dbReference type="Gene3D" id="3.30.1380.20">
    <property type="entry name" value="Trafficking protein particle complex subunit 3"/>
    <property type="match status" value="1"/>
</dbReference>
<dbReference type="EMBL" id="BARS01015471">
    <property type="protein sequence ID" value="GAF90834.1"/>
    <property type="molecule type" value="Genomic_DNA"/>
</dbReference>
<accession>X0TC93</accession>
<comment type="caution">
    <text evidence="1">The sequence shown here is derived from an EMBL/GenBank/DDBJ whole genome shotgun (WGS) entry which is preliminary data.</text>
</comment>
<gene>
    <name evidence="1" type="ORF">S01H1_25595</name>
</gene>
<name>X0TC93_9ZZZZ</name>
<organism evidence="1">
    <name type="scientific">marine sediment metagenome</name>
    <dbReference type="NCBI Taxonomy" id="412755"/>
    <lineage>
        <taxon>unclassified sequences</taxon>
        <taxon>metagenomes</taxon>
        <taxon>ecological metagenomes</taxon>
    </lineage>
</organism>
<protein>
    <recommendedName>
        <fullName evidence="2">4-vinyl reductase 4VR domain-containing protein</fullName>
    </recommendedName>
</protein>
<proteinExistence type="predicted"/>
<dbReference type="AlphaFoldDB" id="X0TC93"/>
<evidence type="ECO:0008006" key="2">
    <source>
        <dbReference type="Google" id="ProtNLM"/>
    </source>
</evidence>
<feature type="non-terminal residue" evidence="1">
    <location>
        <position position="1"/>
    </location>
</feature>
<dbReference type="InterPro" id="IPR024096">
    <property type="entry name" value="NO_sig/Golgi_transp_ligand-bd"/>
</dbReference>
<reference evidence="1" key="1">
    <citation type="journal article" date="2014" name="Front. Microbiol.">
        <title>High frequency of phylogenetically diverse reductive dehalogenase-homologous genes in deep subseafloor sedimentary metagenomes.</title>
        <authorList>
            <person name="Kawai M."/>
            <person name="Futagami T."/>
            <person name="Toyoda A."/>
            <person name="Takaki Y."/>
            <person name="Nishi S."/>
            <person name="Hori S."/>
            <person name="Arai W."/>
            <person name="Tsubouchi T."/>
            <person name="Morono Y."/>
            <person name="Uchiyama I."/>
            <person name="Ito T."/>
            <person name="Fujiyama A."/>
            <person name="Inagaki F."/>
            <person name="Takami H."/>
        </authorList>
    </citation>
    <scope>NUCLEOTIDE SEQUENCE</scope>
    <source>
        <strain evidence="1">Expedition CK06-06</strain>
    </source>
</reference>
<sequence length="80" mass="8915">RPCTHFDPDTNSITISDENCIFCQGVELPAEMKEVKFCNLVSGVFQAVIDLRGFKGEVDQVESQATGGKTCTWVLKQFKE</sequence>
<dbReference type="SUPFAM" id="SSF111126">
    <property type="entry name" value="Ligand-binding domain in the NO signalling and Golgi transport"/>
    <property type="match status" value="1"/>
</dbReference>
<evidence type="ECO:0000313" key="1">
    <source>
        <dbReference type="EMBL" id="GAF90834.1"/>
    </source>
</evidence>